<dbReference type="InterPro" id="IPR001888">
    <property type="entry name" value="Transposase_1"/>
</dbReference>
<proteinExistence type="predicted"/>
<dbReference type="AlphaFoldDB" id="A0A4Y2HAJ3"/>
<dbReference type="InterPro" id="IPR036397">
    <property type="entry name" value="RNaseH_sf"/>
</dbReference>
<accession>A0A4Y2HAJ3</accession>
<keyword evidence="1" id="KW-0808">Transferase</keyword>
<protein>
    <submittedName>
        <fullName evidence="1">Histone-lysine N-methyltransferase SETMAR</fullName>
    </submittedName>
</protein>
<dbReference type="GO" id="GO:0008168">
    <property type="term" value="F:methyltransferase activity"/>
    <property type="evidence" value="ECO:0007669"/>
    <property type="project" value="UniProtKB-KW"/>
</dbReference>
<evidence type="ECO:0000313" key="2">
    <source>
        <dbReference type="Proteomes" id="UP000499080"/>
    </source>
</evidence>
<comment type="caution">
    <text evidence="1">The sequence shown here is derived from an EMBL/GenBank/DDBJ whole genome shotgun (WGS) entry which is preliminary data.</text>
</comment>
<dbReference type="Pfam" id="PF01359">
    <property type="entry name" value="Transposase_1"/>
    <property type="match status" value="1"/>
</dbReference>
<dbReference type="OrthoDB" id="6753549at2759"/>
<keyword evidence="2" id="KW-1185">Reference proteome</keyword>
<keyword evidence="1" id="KW-0489">Methyltransferase</keyword>
<dbReference type="PANTHER" id="PTHR46060">
    <property type="entry name" value="MARINER MOS1 TRANSPOSASE-LIKE PROTEIN"/>
    <property type="match status" value="1"/>
</dbReference>
<dbReference type="PANTHER" id="PTHR46060:SF1">
    <property type="entry name" value="MARINER MOS1 TRANSPOSASE-LIKE PROTEIN"/>
    <property type="match status" value="1"/>
</dbReference>
<dbReference type="InterPro" id="IPR052709">
    <property type="entry name" value="Transposase-MT_Hybrid"/>
</dbReference>
<gene>
    <name evidence="1" type="primary">SETMAR_59</name>
    <name evidence="1" type="ORF">AVEN_220962_1</name>
</gene>
<dbReference type="GO" id="GO:0032259">
    <property type="term" value="P:methylation"/>
    <property type="evidence" value="ECO:0007669"/>
    <property type="project" value="UniProtKB-KW"/>
</dbReference>
<organism evidence="1 2">
    <name type="scientific">Araneus ventricosus</name>
    <name type="common">Orbweaver spider</name>
    <name type="synonym">Epeira ventricosa</name>
    <dbReference type="NCBI Taxonomy" id="182803"/>
    <lineage>
        <taxon>Eukaryota</taxon>
        <taxon>Metazoa</taxon>
        <taxon>Ecdysozoa</taxon>
        <taxon>Arthropoda</taxon>
        <taxon>Chelicerata</taxon>
        <taxon>Arachnida</taxon>
        <taxon>Araneae</taxon>
        <taxon>Araneomorphae</taxon>
        <taxon>Entelegynae</taxon>
        <taxon>Araneoidea</taxon>
        <taxon>Araneidae</taxon>
        <taxon>Araneus</taxon>
    </lineage>
</organism>
<dbReference type="GO" id="GO:0003676">
    <property type="term" value="F:nucleic acid binding"/>
    <property type="evidence" value="ECO:0007669"/>
    <property type="project" value="InterPro"/>
</dbReference>
<sequence length="131" mass="15030">MCTVFSDRQGILLVEFLPRGETINAVRYCERLRKLRRAIQNKKRGMLSQGNVLLHDNARPHSAGVTQNLIQQFGWEQFDHPPYSPALSPSDYHLFLFLNLKRDFGGRSFDSDDNAKNGFQQLAVFTDGIFL</sequence>
<dbReference type="Gene3D" id="3.30.420.10">
    <property type="entry name" value="Ribonuclease H-like superfamily/Ribonuclease H"/>
    <property type="match status" value="1"/>
</dbReference>
<dbReference type="Proteomes" id="UP000499080">
    <property type="component" value="Unassembled WGS sequence"/>
</dbReference>
<reference evidence="1 2" key="1">
    <citation type="journal article" date="2019" name="Sci. Rep.">
        <title>Orb-weaving spider Araneus ventricosus genome elucidates the spidroin gene catalogue.</title>
        <authorList>
            <person name="Kono N."/>
            <person name="Nakamura H."/>
            <person name="Ohtoshi R."/>
            <person name="Moran D.A.P."/>
            <person name="Shinohara A."/>
            <person name="Yoshida Y."/>
            <person name="Fujiwara M."/>
            <person name="Mori M."/>
            <person name="Tomita M."/>
            <person name="Arakawa K."/>
        </authorList>
    </citation>
    <scope>NUCLEOTIDE SEQUENCE [LARGE SCALE GENOMIC DNA]</scope>
</reference>
<name>A0A4Y2HAJ3_ARAVE</name>
<evidence type="ECO:0000313" key="1">
    <source>
        <dbReference type="EMBL" id="GBM62038.1"/>
    </source>
</evidence>
<dbReference type="EMBL" id="BGPR01001796">
    <property type="protein sequence ID" value="GBM62038.1"/>
    <property type="molecule type" value="Genomic_DNA"/>
</dbReference>